<proteinExistence type="predicted"/>
<reference evidence="2 3" key="1">
    <citation type="submission" date="2024-04" db="EMBL/GenBank/DDBJ databases">
        <title>Phyllosticta paracitricarpa is synonymous to the EU quarantine fungus P. citricarpa based on phylogenomic analyses.</title>
        <authorList>
            <consortium name="Lawrence Berkeley National Laboratory"/>
            <person name="Van Ingen-Buijs V.A."/>
            <person name="Van Westerhoven A.C."/>
            <person name="Haridas S."/>
            <person name="Skiadas P."/>
            <person name="Martin F."/>
            <person name="Groenewald J.Z."/>
            <person name="Crous P.W."/>
            <person name="Seidl M.F."/>
        </authorList>
    </citation>
    <scope>NUCLEOTIDE SEQUENCE [LARGE SCALE GENOMIC DNA]</scope>
    <source>
        <strain evidence="2 3">CBS 123371</strain>
    </source>
</reference>
<dbReference type="EMBL" id="JBBPHU010000005">
    <property type="protein sequence ID" value="KAK7517839.1"/>
    <property type="molecule type" value="Genomic_DNA"/>
</dbReference>
<evidence type="ECO:0000313" key="2">
    <source>
        <dbReference type="EMBL" id="KAK7517839.1"/>
    </source>
</evidence>
<accession>A0ABR1KMY7</accession>
<gene>
    <name evidence="2" type="ORF">IWZ03DRAFT_377233</name>
</gene>
<sequence>MAFYGGLAMHWLVSCRPALRWPKAFSWRIGVSCPKLAKTVGTRLMVGVFFFFFFFFWHPSFSFCLIELTGDASLPSIGPTAYVSLRLRHGHPMYVKFPFPSHFHMAKSLTT</sequence>
<keyword evidence="1" id="KW-0812">Transmembrane</keyword>
<organism evidence="2 3">
    <name type="scientific">Phyllosticta citriasiana</name>
    <dbReference type="NCBI Taxonomy" id="595635"/>
    <lineage>
        <taxon>Eukaryota</taxon>
        <taxon>Fungi</taxon>
        <taxon>Dikarya</taxon>
        <taxon>Ascomycota</taxon>
        <taxon>Pezizomycotina</taxon>
        <taxon>Dothideomycetes</taxon>
        <taxon>Dothideomycetes incertae sedis</taxon>
        <taxon>Botryosphaeriales</taxon>
        <taxon>Phyllostictaceae</taxon>
        <taxon>Phyllosticta</taxon>
    </lineage>
</organism>
<keyword evidence="3" id="KW-1185">Reference proteome</keyword>
<evidence type="ECO:0000256" key="1">
    <source>
        <dbReference type="SAM" id="Phobius"/>
    </source>
</evidence>
<evidence type="ECO:0000313" key="3">
    <source>
        <dbReference type="Proteomes" id="UP001363622"/>
    </source>
</evidence>
<evidence type="ECO:0008006" key="4">
    <source>
        <dbReference type="Google" id="ProtNLM"/>
    </source>
</evidence>
<keyword evidence="1" id="KW-0472">Membrane</keyword>
<protein>
    <recommendedName>
        <fullName evidence="4">Secreted protein</fullName>
    </recommendedName>
</protein>
<name>A0ABR1KMY7_9PEZI</name>
<comment type="caution">
    <text evidence="2">The sequence shown here is derived from an EMBL/GenBank/DDBJ whole genome shotgun (WGS) entry which is preliminary data.</text>
</comment>
<feature type="transmembrane region" description="Helical" evidence="1">
    <location>
        <begin position="44"/>
        <end position="66"/>
    </location>
</feature>
<dbReference type="Proteomes" id="UP001363622">
    <property type="component" value="Unassembled WGS sequence"/>
</dbReference>
<keyword evidence="1" id="KW-1133">Transmembrane helix</keyword>